<evidence type="ECO:0000256" key="1">
    <source>
        <dbReference type="ARBA" id="ARBA00023015"/>
    </source>
</evidence>
<name>A0A1H1WD01_9MICO</name>
<proteinExistence type="predicted"/>
<evidence type="ECO:0000259" key="4">
    <source>
        <dbReference type="PROSITE" id="PS50987"/>
    </source>
</evidence>
<keyword evidence="3" id="KW-0804">Transcription</keyword>
<dbReference type="PRINTS" id="PR00778">
    <property type="entry name" value="HTHARSR"/>
</dbReference>
<keyword evidence="1" id="KW-0805">Transcription regulation</keyword>
<protein>
    <submittedName>
        <fullName evidence="5">DNA-binding transcriptional regulator, ArsR family</fullName>
    </submittedName>
</protein>
<accession>A0A1H1WD01</accession>
<keyword evidence="2 5" id="KW-0238">DNA-binding</keyword>
<evidence type="ECO:0000313" key="5">
    <source>
        <dbReference type="EMBL" id="SDS95003.1"/>
    </source>
</evidence>
<dbReference type="NCBIfam" id="NF033788">
    <property type="entry name" value="HTH_metalloreg"/>
    <property type="match status" value="1"/>
</dbReference>
<evidence type="ECO:0000313" key="6">
    <source>
        <dbReference type="Proteomes" id="UP000182126"/>
    </source>
</evidence>
<dbReference type="GO" id="GO:0003677">
    <property type="term" value="F:DNA binding"/>
    <property type="evidence" value="ECO:0007669"/>
    <property type="project" value="UniProtKB-KW"/>
</dbReference>
<feature type="domain" description="HTH arsR-type" evidence="4">
    <location>
        <begin position="2"/>
        <end position="96"/>
    </location>
</feature>
<dbReference type="InterPro" id="IPR036388">
    <property type="entry name" value="WH-like_DNA-bd_sf"/>
</dbReference>
<dbReference type="PANTHER" id="PTHR43132:SF6">
    <property type="entry name" value="HTH-TYPE TRANSCRIPTIONAL REPRESSOR CZRA"/>
    <property type="match status" value="1"/>
</dbReference>
<dbReference type="PANTHER" id="PTHR43132">
    <property type="entry name" value="ARSENICAL RESISTANCE OPERON REPRESSOR ARSR-RELATED"/>
    <property type="match status" value="1"/>
</dbReference>
<dbReference type="InterPro" id="IPR051011">
    <property type="entry name" value="Metal_resp_trans_reg"/>
</dbReference>
<dbReference type="SUPFAM" id="SSF46785">
    <property type="entry name" value="Winged helix' DNA-binding domain"/>
    <property type="match status" value="1"/>
</dbReference>
<dbReference type="GO" id="GO:0003700">
    <property type="term" value="F:DNA-binding transcription factor activity"/>
    <property type="evidence" value="ECO:0007669"/>
    <property type="project" value="InterPro"/>
</dbReference>
<sequence length="106" mass="11438">MLPSSAAVRLAEVMHGLSSPVRLRILTALRQSSLTVTQLCEAVGAGQTAVSNHLRLMRELGLVSGNRDGRNVRYDLYDDHVMALLDGVLGHVAYLPTGVETSPQDK</sequence>
<dbReference type="Gene3D" id="1.10.10.10">
    <property type="entry name" value="Winged helix-like DNA-binding domain superfamily/Winged helix DNA-binding domain"/>
    <property type="match status" value="1"/>
</dbReference>
<dbReference type="AlphaFoldDB" id="A0A1H1WD01"/>
<organism evidence="5 6">
    <name type="scientific">Microbacterium paraoxydans</name>
    <dbReference type="NCBI Taxonomy" id="199592"/>
    <lineage>
        <taxon>Bacteria</taxon>
        <taxon>Bacillati</taxon>
        <taxon>Actinomycetota</taxon>
        <taxon>Actinomycetes</taxon>
        <taxon>Micrococcales</taxon>
        <taxon>Microbacteriaceae</taxon>
        <taxon>Microbacterium</taxon>
    </lineage>
</organism>
<reference evidence="5 6" key="1">
    <citation type="submission" date="2016-10" db="EMBL/GenBank/DDBJ databases">
        <authorList>
            <person name="de Groot N.N."/>
        </authorList>
    </citation>
    <scope>NUCLEOTIDE SEQUENCE [LARGE SCALE GENOMIC DNA]</scope>
    <source>
        <strain evidence="5 6">DSM 15019</strain>
    </source>
</reference>
<dbReference type="EMBL" id="LT629770">
    <property type="protein sequence ID" value="SDS95003.1"/>
    <property type="molecule type" value="Genomic_DNA"/>
</dbReference>
<evidence type="ECO:0000256" key="3">
    <source>
        <dbReference type="ARBA" id="ARBA00023163"/>
    </source>
</evidence>
<dbReference type="Pfam" id="PF01022">
    <property type="entry name" value="HTH_5"/>
    <property type="match status" value="1"/>
</dbReference>
<dbReference type="InterPro" id="IPR011991">
    <property type="entry name" value="ArsR-like_HTH"/>
</dbReference>
<dbReference type="CDD" id="cd00090">
    <property type="entry name" value="HTH_ARSR"/>
    <property type="match status" value="1"/>
</dbReference>
<dbReference type="PROSITE" id="PS50987">
    <property type="entry name" value="HTH_ARSR_2"/>
    <property type="match status" value="1"/>
</dbReference>
<dbReference type="InterPro" id="IPR001845">
    <property type="entry name" value="HTH_ArsR_DNA-bd_dom"/>
</dbReference>
<evidence type="ECO:0000256" key="2">
    <source>
        <dbReference type="ARBA" id="ARBA00023125"/>
    </source>
</evidence>
<gene>
    <name evidence="5" type="ORF">SAMN04489809_3100</name>
</gene>
<dbReference type="Proteomes" id="UP000182126">
    <property type="component" value="Chromosome I"/>
</dbReference>
<dbReference type="InterPro" id="IPR036390">
    <property type="entry name" value="WH_DNA-bd_sf"/>
</dbReference>
<dbReference type="SMART" id="SM00418">
    <property type="entry name" value="HTH_ARSR"/>
    <property type="match status" value="1"/>
</dbReference>